<evidence type="ECO:0000313" key="4">
    <source>
        <dbReference type="Proteomes" id="UP000325780"/>
    </source>
</evidence>
<comment type="similarity">
    <text evidence="1">Belongs to the ornithine cyclodeaminase/mu-crystallin family.</text>
</comment>
<reference evidence="3 4" key="1">
    <citation type="submission" date="2019-04" db="EMBL/GenBank/DDBJ databases">
        <title>Friends and foes A comparative genomics study of 23 Aspergillus species from section Flavi.</title>
        <authorList>
            <consortium name="DOE Joint Genome Institute"/>
            <person name="Kjaerbolling I."/>
            <person name="Vesth T."/>
            <person name="Frisvad J.C."/>
            <person name="Nybo J.L."/>
            <person name="Theobald S."/>
            <person name="Kildgaard S."/>
            <person name="Isbrandt T."/>
            <person name="Kuo A."/>
            <person name="Sato A."/>
            <person name="Lyhne E.K."/>
            <person name="Kogle M.E."/>
            <person name="Wiebenga A."/>
            <person name="Kun R.S."/>
            <person name="Lubbers R.J."/>
            <person name="Makela M.R."/>
            <person name="Barry K."/>
            <person name="Chovatia M."/>
            <person name="Clum A."/>
            <person name="Daum C."/>
            <person name="Haridas S."/>
            <person name="He G."/>
            <person name="LaButti K."/>
            <person name="Lipzen A."/>
            <person name="Mondo S."/>
            <person name="Riley R."/>
            <person name="Salamov A."/>
            <person name="Simmons B.A."/>
            <person name="Magnuson J.K."/>
            <person name="Henrissat B."/>
            <person name="Mortensen U.H."/>
            <person name="Larsen T.O."/>
            <person name="Devries R.P."/>
            <person name="Grigoriev I.V."/>
            <person name="Machida M."/>
            <person name="Baker S.E."/>
            <person name="Andersen M.R."/>
        </authorList>
    </citation>
    <scope>NUCLEOTIDE SEQUENCE [LARGE SCALE GENOMIC DNA]</scope>
    <source>
        <strain evidence="3 4">IBT 18842</strain>
    </source>
</reference>
<dbReference type="AlphaFoldDB" id="A0A5N6TYN4"/>
<dbReference type="InterPro" id="IPR003462">
    <property type="entry name" value="ODC_Mu_crystall"/>
</dbReference>
<dbReference type="InterPro" id="IPR036291">
    <property type="entry name" value="NAD(P)-bd_dom_sf"/>
</dbReference>
<protein>
    <recommendedName>
        <fullName evidence="5">Ornithine cyclodeaminase</fullName>
    </recommendedName>
</protein>
<dbReference type="Gene3D" id="3.30.1780.10">
    <property type="entry name" value="ornithine cyclodeaminase, domain 1"/>
    <property type="match status" value="1"/>
</dbReference>
<name>A0A5N6TYN4_ASPAV</name>
<dbReference type="Gene3D" id="3.40.50.720">
    <property type="entry name" value="NAD(P)-binding Rossmann-like Domain"/>
    <property type="match status" value="1"/>
</dbReference>
<accession>A0A5N6TYN4</accession>
<organism evidence="3 4">
    <name type="scientific">Aspergillus avenaceus</name>
    <dbReference type="NCBI Taxonomy" id="36643"/>
    <lineage>
        <taxon>Eukaryota</taxon>
        <taxon>Fungi</taxon>
        <taxon>Dikarya</taxon>
        <taxon>Ascomycota</taxon>
        <taxon>Pezizomycotina</taxon>
        <taxon>Eurotiomycetes</taxon>
        <taxon>Eurotiomycetidae</taxon>
        <taxon>Eurotiales</taxon>
        <taxon>Aspergillaceae</taxon>
        <taxon>Aspergillus</taxon>
        <taxon>Aspergillus subgen. Circumdati</taxon>
    </lineage>
</organism>
<dbReference type="GO" id="GO:0005737">
    <property type="term" value="C:cytoplasm"/>
    <property type="evidence" value="ECO:0007669"/>
    <property type="project" value="TreeGrafter"/>
</dbReference>
<dbReference type="InterPro" id="IPR023401">
    <property type="entry name" value="ODC_N"/>
</dbReference>
<evidence type="ECO:0008006" key="5">
    <source>
        <dbReference type="Google" id="ProtNLM"/>
    </source>
</evidence>
<keyword evidence="4" id="KW-1185">Reference proteome</keyword>
<evidence type="ECO:0000256" key="2">
    <source>
        <dbReference type="SAM" id="MobiDB-lite"/>
    </source>
</evidence>
<evidence type="ECO:0000256" key="1">
    <source>
        <dbReference type="ARBA" id="ARBA00008903"/>
    </source>
</evidence>
<dbReference type="PANTHER" id="PTHR13812:SF19">
    <property type="entry name" value="KETIMINE REDUCTASE MU-CRYSTALLIN"/>
    <property type="match status" value="1"/>
</dbReference>
<sequence>MENMQILTNDTIHELLINLTKDEANQFRTTIEQTLQDFSIGQERQYQPDPNAITRPNGQRTLFRPFTSDTSVGAKIVVEPAPAPNGKKDPLHGLIILMDGKGNPTGVLSAEEVTGYRTSMNAMVPFCWRKDVDNIVIFGGGVQALWHARLILTLRGDEVKTITFVKPFRDRVDVLIATLSGENEARWRSSCSFHFIDTVAGDFEERIQECLSEADCVICTTPSKMPLFPAAYLTKRDGARQPFISAIGAWQSDMIELDPALLHHAIAAEGGFNPATAEGRGVVLVDDRDFALHNSGEVVQSAIAASDMVEVGQIVGLRSGKTKPVNPEHVERANKFISQGFVVYKSIGVGLTDLTAANAVLALRKKKEHRL</sequence>
<evidence type="ECO:0000313" key="3">
    <source>
        <dbReference type="EMBL" id="KAE8151447.1"/>
    </source>
</evidence>
<dbReference type="Proteomes" id="UP000325780">
    <property type="component" value="Unassembled WGS sequence"/>
</dbReference>
<feature type="region of interest" description="Disordered" evidence="2">
    <location>
        <begin position="40"/>
        <end position="59"/>
    </location>
</feature>
<dbReference type="OrthoDB" id="41492at2759"/>
<gene>
    <name evidence="3" type="ORF">BDV25DRAFT_171469</name>
</gene>
<dbReference type="PANTHER" id="PTHR13812">
    <property type="entry name" value="KETIMINE REDUCTASE MU-CRYSTALLIN"/>
    <property type="match status" value="1"/>
</dbReference>
<proteinExistence type="inferred from homology"/>
<dbReference type="EMBL" id="ML742071">
    <property type="protein sequence ID" value="KAE8151447.1"/>
    <property type="molecule type" value="Genomic_DNA"/>
</dbReference>
<dbReference type="SUPFAM" id="SSF51735">
    <property type="entry name" value="NAD(P)-binding Rossmann-fold domains"/>
    <property type="match status" value="1"/>
</dbReference>